<name>A0A6H1U1V4_9CYAN</name>
<feature type="repeat" description="WD" evidence="3">
    <location>
        <begin position="250"/>
        <end position="291"/>
    </location>
</feature>
<feature type="repeat" description="WD" evidence="3">
    <location>
        <begin position="295"/>
        <end position="333"/>
    </location>
</feature>
<organism evidence="4 5">
    <name type="scientific">Oxynema aestuarii AP17</name>
    <dbReference type="NCBI Taxonomy" id="2064643"/>
    <lineage>
        <taxon>Bacteria</taxon>
        <taxon>Bacillati</taxon>
        <taxon>Cyanobacteriota</taxon>
        <taxon>Cyanophyceae</taxon>
        <taxon>Oscillatoriophycideae</taxon>
        <taxon>Oscillatoriales</taxon>
        <taxon>Oscillatoriaceae</taxon>
        <taxon>Oxynema</taxon>
        <taxon>Oxynema aestuarii</taxon>
    </lineage>
</organism>
<dbReference type="PANTHER" id="PTHR19879:SF9">
    <property type="entry name" value="TRANSCRIPTION INITIATION FACTOR TFIID SUBUNIT 5"/>
    <property type="match status" value="1"/>
</dbReference>
<dbReference type="KEGG" id="oxy:HCG48_14225"/>
<dbReference type="EMBL" id="CP051167">
    <property type="protein sequence ID" value="QIZ71599.1"/>
    <property type="molecule type" value="Genomic_DNA"/>
</dbReference>
<dbReference type="InterPro" id="IPR015943">
    <property type="entry name" value="WD40/YVTN_repeat-like_dom_sf"/>
</dbReference>
<dbReference type="AlphaFoldDB" id="A0A6H1U1V4"/>
<evidence type="ECO:0000256" key="3">
    <source>
        <dbReference type="PROSITE-ProRule" id="PRU00221"/>
    </source>
</evidence>
<feature type="repeat" description="WD" evidence="3">
    <location>
        <begin position="12"/>
        <end position="53"/>
    </location>
</feature>
<dbReference type="PROSITE" id="PS50294">
    <property type="entry name" value="WD_REPEATS_REGION"/>
    <property type="match status" value="5"/>
</dbReference>
<reference evidence="4 5" key="1">
    <citation type="submission" date="2020-04" db="EMBL/GenBank/DDBJ databases">
        <authorList>
            <person name="Basu S."/>
            <person name="Maruthanayagam V."/>
            <person name="Chakraborty S."/>
            <person name="Pramanik A."/>
            <person name="Mukherjee J."/>
            <person name="Brink B."/>
        </authorList>
    </citation>
    <scope>NUCLEOTIDE SEQUENCE [LARGE SCALE GENOMIC DNA]</scope>
    <source>
        <strain evidence="4 5">AP17</strain>
    </source>
</reference>
<feature type="repeat" description="WD" evidence="3">
    <location>
        <begin position="54"/>
        <end position="95"/>
    </location>
</feature>
<dbReference type="InterPro" id="IPR020472">
    <property type="entry name" value="WD40_PAC1"/>
</dbReference>
<keyword evidence="2" id="KW-0677">Repeat</keyword>
<dbReference type="InterPro" id="IPR036322">
    <property type="entry name" value="WD40_repeat_dom_sf"/>
</dbReference>
<dbReference type="PROSITE" id="PS00678">
    <property type="entry name" value="WD_REPEATS_1"/>
    <property type="match status" value="1"/>
</dbReference>
<accession>A0A6H1U1V4</accession>
<protein>
    <submittedName>
        <fullName evidence="4">WD40 repeat domain-containing protein</fullName>
    </submittedName>
</protein>
<dbReference type="Pfam" id="PF00400">
    <property type="entry name" value="WD40"/>
    <property type="match status" value="7"/>
</dbReference>
<keyword evidence="5" id="KW-1185">Reference proteome</keyword>
<dbReference type="PRINTS" id="PR00320">
    <property type="entry name" value="GPROTEINBRPT"/>
</dbReference>
<dbReference type="InterPro" id="IPR001680">
    <property type="entry name" value="WD40_rpt"/>
</dbReference>
<dbReference type="InterPro" id="IPR019775">
    <property type="entry name" value="WD40_repeat_CS"/>
</dbReference>
<dbReference type="SMART" id="SM00320">
    <property type="entry name" value="WD40"/>
    <property type="match status" value="7"/>
</dbReference>
<dbReference type="PANTHER" id="PTHR19879">
    <property type="entry name" value="TRANSCRIPTION INITIATION FACTOR TFIID"/>
    <property type="match status" value="1"/>
</dbReference>
<evidence type="ECO:0000313" key="4">
    <source>
        <dbReference type="EMBL" id="QIZ71599.1"/>
    </source>
</evidence>
<dbReference type="PROSITE" id="PS50082">
    <property type="entry name" value="WD_REPEATS_2"/>
    <property type="match status" value="5"/>
</dbReference>
<dbReference type="SUPFAM" id="SSF50978">
    <property type="entry name" value="WD40 repeat-like"/>
    <property type="match status" value="1"/>
</dbReference>
<gene>
    <name evidence="4" type="ORF">HCG48_14225</name>
</gene>
<dbReference type="Proteomes" id="UP000500857">
    <property type="component" value="Chromosome"/>
</dbReference>
<dbReference type="CDD" id="cd00200">
    <property type="entry name" value="WD40"/>
    <property type="match status" value="1"/>
</dbReference>
<proteinExistence type="predicted"/>
<keyword evidence="1 3" id="KW-0853">WD repeat</keyword>
<dbReference type="RefSeq" id="WP_168569751.1">
    <property type="nucleotide sequence ID" value="NZ_CP051167.1"/>
</dbReference>
<evidence type="ECO:0000313" key="5">
    <source>
        <dbReference type="Proteomes" id="UP000500857"/>
    </source>
</evidence>
<evidence type="ECO:0000256" key="2">
    <source>
        <dbReference type="ARBA" id="ARBA00022737"/>
    </source>
</evidence>
<evidence type="ECO:0000256" key="1">
    <source>
        <dbReference type="ARBA" id="ARBA00022574"/>
    </source>
</evidence>
<sequence length="333" mass="35047">MSRDSFQLTRTLYDRSGPVAAVAFSPDGEMLAIGSCDSALKIWGAKTGDRLHTLFGYPLGVTCLAIGPQSDLLAVGAPDGTIDLWHLPDGHLLEKFSVRGRVTAVLFSPSGKRLIVGSDRTLVDTLFSAPGGTACDDGFSGDEGGTIQIWNLQTHKLQQAIATPNAPVEAIAAGHSTSVFASAHRDGTIKLWKFIDGSQCGSLRTGEDPVYSLAIAPDGSLLATGNSQGQIAIWAIAESANLQDLPLRILEGHREMVYCVAISPDGHLLASGSGDGTVRLWEIDRGDLLQVLHADSNDAQAILTLAFSPDSSTLVAGMDRGGLQMWQIGSLVA</sequence>
<feature type="repeat" description="WD" evidence="3">
    <location>
        <begin position="203"/>
        <end position="244"/>
    </location>
</feature>
<dbReference type="Gene3D" id="2.130.10.10">
    <property type="entry name" value="YVTN repeat-like/Quinoprotein amine dehydrogenase"/>
    <property type="match status" value="2"/>
</dbReference>